<evidence type="ECO:0000256" key="1">
    <source>
        <dbReference type="SAM" id="SignalP"/>
    </source>
</evidence>
<name>A0A1B0BFP5_9MUSC</name>
<keyword evidence="3" id="KW-1185">Reference proteome</keyword>
<evidence type="ECO:0000313" key="3">
    <source>
        <dbReference type="Proteomes" id="UP000092460"/>
    </source>
</evidence>
<dbReference type="EMBL" id="JXJN01013627">
    <property type="status" value="NOT_ANNOTATED_CDS"/>
    <property type="molecule type" value="Genomic_DNA"/>
</dbReference>
<feature type="chain" id="PRO_5008404804" evidence="1">
    <location>
        <begin position="20"/>
        <end position="158"/>
    </location>
</feature>
<dbReference type="VEuPathDB" id="VectorBase:GPPI028580"/>
<organism evidence="2 3">
    <name type="scientific">Glossina palpalis gambiensis</name>
    <dbReference type="NCBI Taxonomy" id="67801"/>
    <lineage>
        <taxon>Eukaryota</taxon>
        <taxon>Metazoa</taxon>
        <taxon>Ecdysozoa</taxon>
        <taxon>Arthropoda</taxon>
        <taxon>Hexapoda</taxon>
        <taxon>Insecta</taxon>
        <taxon>Pterygota</taxon>
        <taxon>Neoptera</taxon>
        <taxon>Endopterygota</taxon>
        <taxon>Diptera</taxon>
        <taxon>Brachycera</taxon>
        <taxon>Muscomorpha</taxon>
        <taxon>Hippoboscoidea</taxon>
        <taxon>Glossinidae</taxon>
        <taxon>Glossina</taxon>
    </lineage>
</organism>
<proteinExistence type="predicted"/>
<dbReference type="EnsemblMetazoa" id="GPPI028580-RA">
    <property type="protein sequence ID" value="GPPI028580-PA"/>
    <property type="gene ID" value="GPPI028580"/>
</dbReference>
<feature type="signal peptide" evidence="1">
    <location>
        <begin position="1"/>
        <end position="19"/>
    </location>
</feature>
<dbReference type="AlphaFoldDB" id="A0A1B0BFP5"/>
<protein>
    <submittedName>
        <fullName evidence="2">Uncharacterized protein</fullName>
    </submittedName>
</protein>
<accession>A0A1B0BFP5</accession>
<evidence type="ECO:0000313" key="2">
    <source>
        <dbReference type="EnsemblMetazoa" id="GPPI028580-PA"/>
    </source>
</evidence>
<keyword evidence="1" id="KW-0732">Signal</keyword>
<sequence length="158" mass="17402">MSKLSLLAIVFVMIVKGYAKPAATKASITLANVSGDSGDSGDSLGLSRNAADILYARRLDNQHAEQHGLNKRETLKEGGEEEALDTNTEAEVFLKTTRNNKVEKDMTKNDRVCETLAFLNHYSTTTLKSTDALKEAEEVLREKVAEIEAEPVILSYRI</sequence>
<reference evidence="2" key="2">
    <citation type="submission" date="2020-05" db="UniProtKB">
        <authorList>
            <consortium name="EnsemblMetazoa"/>
        </authorList>
    </citation>
    <scope>IDENTIFICATION</scope>
    <source>
        <strain evidence="2">IAEA</strain>
    </source>
</reference>
<reference evidence="3" key="1">
    <citation type="submission" date="2015-01" db="EMBL/GenBank/DDBJ databases">
        <authorList>
            <person name="Aksoy S."/>
            <person name="Warren W."/>
            <person name="Wilson R.K."/>
        </authorList>
    </citation>
    <scope>NUCLEOTIDE SEQUENCE [LARGE SCALE GENOMIC DNA]</scope>
    <source>
        <strain evidence="3">IAEA</strain>
    </source>
</reference>
<dbReference type="Proteomes" id="UP000092460">
    <property type="component" value="Unassembled WGS sequence"/>
</dbReference>